<feature type="coiled-coil region" evidence="1">
    <location>
        <begin position="78"/>
        <end position="136"/>
    </location>
</feature>
<dbReference type="EMBL" id="MRDE01000115">
    <property type="protein sequence ID" value="OMH22937.1"/>
    <property type="molecule type" value="Genomic_DNA"/>
</dbReference>
<keyword evidence="3" id="KW-1185">Reference proteome</keyword>
<dbReference type="AlphaFoldDB" id="A0A1R1L5X1"/>
<comment type="caution">
    <text evidence="2">The sequence shown here is derived from an EMBL/GenBank/DDBJ whole genome shotgun (WGS) entry which is preliminary data.</text>
</comment>
<sequence length="178" mass="19813">MLGGQWREYEAELRSLLQWCQDSRSWQGTRELASVSQDESSKVPAVASALIAVIWETVRSELPLLLQGLVGEGDTGVDAHIEAQLVRSERELNNLKKQIETEVQNRRQVIARGNAAEEIRQAFEQWNTRLVRAEEVKQRLTDLRATPDAPATTALVEEIDALGVDILGDAYSPIGNPP</sequence>
<evidence type="ECO:0000256" key="1">
    <source>
        <dbReference type="SAM" id="Coils"/>
    </source>
</evidence>
<protein>
    <submittedName>
        <fullName evidence="2">Uncharacterized protein</fullName>
    </submittedName>
</protein>
<proteinExistence type="predicted"/>
<keyword evidence="1" id="KW-0175">Coiled coil</keyword>
<gene>
    <name evidence="2" type="ORF">BKD30_15320</name>
</gene>
<accession>A0A1R1L5X1</accession>
<evidence type="ECO:0000313" key="3">
    <source>
        <dbReference type="Proteomes" id="UP000187085"/>
    </source>
</evidence>
<name>A0A1R1L5X1_9MICC</name>
<evidence type="ECO:0000313" key="2">
    <source>
        <dbReference type="EMBL" id="OMH22937.1"/>
    </source>
</evidence>
<organism evidence="2 3">
    <name type="scientific">Tersicoccus phoenicis</name>
    <dbReference type="NCBI Taxonomy" id="554083"/>
    <lineage>
        <taxon>Bacteria</taxon>
        <taxon>Bacillati</taxon>
        <taxon>Actinomycetota</taxon>
        <taxon>Actinomycetes</taxon>
        <taxon>Micrococcales</taxon>
        <taxon>Micrococcaceae</taxon>
        <taxon>Tersicoccus</taxon>
    </lineage>
</organism>
<reference evidence="2 3" key="1">
    <citation type="submission" date="2016-12" db="EMBL/GenBank/DDBJ databases">
        <title>Draft genome of Tersicoccus phoenicis 1P05MA.</title>
        <authorList>
            <person name="Nakajima Y."/>
            <person name="Yoshizawa S."/>
            <person name="Nakamura K."/>
            <person name="Ogura Y."/>
            <person name="Hayashi T."/>
            <person name="Kogure K."/>
        </authorList>
    </citation>
    <scope>NUCLEOTIDE SEQUENCE [LARGE SCALE GENOMIC DNA]</scope>
    <source>
        <strain evidence="2 3">1p05MA</strain>
    </source>
</reference>
<dbReference type="Proteomes" id="UP000187085">
    <property type="component" value="Unassembled WGS sequence"/>
</dbReference>